<dbReference type="PANTHER" id="PTHR23530:SF1">
    <property type="entry name" value="PERMEASE, MAJOR FACILITATOR SUPERFAMILY-RELATED"/>
    <property type="match status" value="1"/>
</dbReference>
<feature type="transmembrane region" description="Helical" evidence="6">
    <location>
        <begin position="307"/>
        <end position="328"/>
    </location>
</feature>
<dbReference type="InterPro" id="IPR020846">
    <property type="entry name" value="MFS_dom"/>
</dbReference>
<evidence type="ECO:0000256" key="3">
    <source>
        <dbReference type="ARBA" id="ARBA00022692"/>
    </source>
</evidence>
<evidence type="ECO:0000256" key="4">
    <source>
        <dbReference type="ARBA" id="ARBA00022989"/>
    </source>
</evidence>
<feature type="transmembrane region" description="Helical" evidence="6">
    <location>
        <begin position="76"/>
        <end position="96"/>
    </location>
</feature>
<proteinExistence type="predicted"/>
<comment type="caution">
    <text evidence="8">The sequence shown here is derived from an EMBL/GenBank/DDBJ whole genome shotgun (WGS) entry which is preliminary data.</text>
</comment>
<dbReference type="Gene3D" id="1.20.1250.20">
    <property type="entry name" value="MFS general substrate transporter like domains"/>
    <property type="match status" value="1"/>
</dbReference>
<evidence type="ECO:0000259" key="7">
    <source>
        <dbReference type="PROSITE" id="PS50850"/>
    </source>
</evidence>
<accession>A0A942UV19</accession>
<keyword evidence="5 6" id="KW-0472">Membrane</keyword>
<feature type="transmembrane region" description="Helical" evidence="6">
    <location>
        <begin position="283"/>
        <end position="301"/>
    </location>
</feature>
<dbReference type="Proteomes" id="UP000724672">
    <property type="component" value="Unassembled WGS sequence"/>
</dbReference>
<evidence type="ECO:0000313" key="9">
    <source>
        <dbReference type="Proteomes" id="UP000724672"/>
    </source>
</evidence>
<dbReference type="PROSITE" id="PS50850">
    <property type="entry name" value="MFS"/>
    <property type="match status" value="1"/>
</dbReference>
<keyword evidence="3 6" id="KW-0812">Transmembrane</keyword>
<dbReference type="RefSeq" id="WP_203367032.1">
    <property type="nucleotide sequence ID" value="NZ_WSFT01000040.1"/>
</dbReference>
<evidence type="ECO:0000256" key="1">
    <source>
        <dbReference type="ARBA" id="ARBA00004651"/>
    </source>
</evidence>
<feature type="transmembrane region" description="Helical" evidence="6">
    <location>
        <begin position="371"/>
        <end position="393"/>
    </location>
</feature>
<dbReference type="Pfam" id="PF07690">
    <property type="entry name" value="MFS_1"/>
    <property type="match status" value="1"/>
</dbReference>
<feature type="transmembrane region" description="Helical" evidence="6">
    <location>
        <begin position="165"/>
        <end position="185"/>
    </location>
</feature>
<dbReference type="SUPFAM" id="SSF103473">
    <property type="entry name" value="MFS general substrate transporter"/>
    <property type="match status" value="1"/>
</dbReference>
<sequence>MEYNNKLLNNIKNNYIFTFLARLDLTQGIWMIYLATQGMSLFQLGILEGIFHVTSFFMEVPTGVIADIYSRKVSRLLGRVAALIGVLILLFSNSFYLYALSFVFIALSYNLESGAGDALIYDSLKELNNENKYMKISGNKELFFQMGSFIAFIAGGYIATRSYKIAFIITAVITMITIIQSFFFTEPNIEYSFNKKLNIFSSMKNQIVESTKIIKGNKKIGFLIIFVQLIGAFATSMFYYLQNYLKGNGYTEFHIGILFAISSLFAAIIGSKTYLLESKIKERGILLIMPIIAIVSIWGIALTKYYFIYYIILVIVESIIYIATNDYINKLIPSESRATILSVTSMIFSLFMITIFPIIGRIGDVYSLKLAFKLLGVLGSILVIINTYVMIIIKRKEKINGC</sequence>
<gene>
    <name evidence="8" type="ORF">GOQ27_11610</name>
</gene>
<dbReference type="InterPro" id="IPR053160">
    <property type="entry name" value="MFS_DHA3_Transporter"/>
</dbReference>
<comment type="subcellular location">
    <subcellularLocation>
        <location evidence="1">Cell membrane</location>
        <topology evidence="1">Multi-pass membrane protein</topology>
    </subcellularLocation>
</comment>
<dbReference type="AlphaFoldDB" id="A0A942UV19"/>
<feature type="domain" description="Major facilitator superfamily (MFS) profile" evidence="7">
    <location>
        <begin position="1"/>
        <end position="397"/>
    </location>
</feature>
<name>A0A942UV19_9FIRM</name>
<dbReference type="EMBL" id="WSFT01000040">
    <property type="protein sequence ID" value="MBS4539113.1"/>
    <property type="molecule type" value="Genomic_DNA"/>
</dbReference>
<feature type="transmembrane region" description="Helical" evidence="6">
    <location>
        <begin position="220"/>
        <end position="241"/>
    </location>
</feature>
<dbReference type="PANTHER" id="PTHR23530">
    <property type="entry name" value="TRANSPORT PROTEIN-RELATED"/>
    <property type="match status" value="1"/>
</dbReference>
<dbReference type="GO" id="GO:0005886">
    <property type="term" value="C:plasma membrane"/>
    <property type="evidence" value="ECO:0007669"/>
    <property type="project" value="UniProtKB-SubCell"/>
</dbReference>
<dbReference type="InterPro" id="IPR036259">
    <property type="entry name" value="MFS_trans_sf"/>
</dbReference>
<feature type="transmembrane region" description="Helical" evidence="6">
    <location>
        <begin position="340"/>
        <end position="359"/>
    </location>
</feature>
<evidence type="ECO:0000256" key="6">
    <source>
        <dbReference type="SAM" id="Phobius"/>
    </source>
</evidence>
<dbReference type="GO" id="GO:0022857">
    <property type="term" value="F:transmembrane transporter activity"/>
    <property type="evidence" value="ECO:0007669"/>
    <property type="project" value="InterPro"/>
</dbReference>
<evidence type="ECO:0000256" key="5">
    <source>
        <dbReference type="ARBA" id="ARBA00023136"/>
    </source>
</evidence>
<dbReference type="InterPro" id="IPR011701">
    <property type="entry name" value="MFS"/>
</dbReference>
<evidence type="ECO:0000313" key="8">
    <source>
        <dbReference type="EMBL" id="MBS4539113.1"/>
    </source>
</evidence>
<reference evidence="8" key="1">
    <citation type="submission" date="2019-12" db="EMBL/GenBank/DDBJ databases">
        <title>Clostridiaceae gen. nov. sp. nov., isolated from sediment in Xinjiang, China.</title>
        <authorList>
            <person name="Zhang R."/>
        </authorList>
    </citation>
    <scope>NUCLEOTIDE SEQUENCE</scope>
    <source>
        <strain evidence="8">D2Q-11</strain>
    </source>
</reference>
<feature type="transmembrane region" description="Helical" evidence="6">
    <location>
        <begin position="253"/>
        <end position="271"/>
    </location>
</feature>
<organism evidence="8 9">
    <name type="scientific">Anaeromonas frigoriresistens</name>
    <dbReference type="NCBI Taxonomy" id="2683708"/>
    <lineage>
        <taxon>Bacteria</taxon>
        <taxon>Bacillati</taxon>
        <taxon>Bacillota</taxon>
        <taxon>Tissierellia</taxon>
        <taxon>Tissierellales</taxon>
        <taxon>Thermohalobacteraceae</taxon>
        <taxon>Anaeromonas</taxon>
    </lineage>
</organism>
<protein>
    <submittedName>
        <fullName evidence="8">MFS transporter</fullName>
    </submittedName>
</protein>
<keyword evidence="2" id="KW-0813">Transport</keyword>
<evidence type="ECO:0000256" key="2">
    <source>
        <dbReference type="ARBA" id="ARBA00022448"/>
    </source>
</evidence>
<keyword evidence="4 6" id="KW-1133">Transmembrane helix</keyword>
<keyword evidence="9" id="KW-1185">Reference proteome</keyword>
<feature type="transmembrane region" description="Helical" evidence="6">
    <location>
        <begin position="142"/>
        <end position="159"/>
    </location>
</feature>